<accession>A0A9X0D1J3</accession>
<keyword evidence="2" id="KW-1185">Reference proteome</keyword>
<organism evidence="1 2">
    <name type="scientific">Desmophyllum pertusum</name>
    <dbReference type="NCBI Taxonomy" id="174260"/>
    <lineage>
        <taxon>Eukaryota</taxon>
        <taxon>Metazoa</taxon>
        <taxon>Cnidaria</taxon>
        <taxon>Anthozoa</taxon>
        <taxon>Hexacorallia</taxon>
        <taxon>Scleractinia</taxon>
        <taxon>Caryophylliina</taxon>
        <taxon>Caryophylliidae</taxon>
        <taxon>Desmophyllum</taxon>
    </lineage>
</organism>
<comment type="caution">
    <text evidence="1">The sequence shown here is derived from an EMBL/GenBank/DDBJ whole genome shotgun (WGS) entry which is preliminary data.</text>
</comment>
<evidence type="ECO:0000313" key="2">
    <source>
        <dbReference type="Proteomes" id="UP001163046"/>
    </source>
</evidence>
<dbReference type="Proteomes" id="UP001163046">
    <property type="component" value="Unassembled WGS sequence"/>
</dbReference>
<evidence type="ECO:0000313" key="1">
    <source>
        <dbReference type="EMBL" id="KAJ7383460.1"/>
    </source>
</evidence>
<dbReference type="EMBL" id="MU825898">
    <property type="protein sequence ID" value="KAJ7383460.1"/>
    <property type="molecule type" value="Genomic_DNA"/>
</dbReference>
<name>A0A9X0D1J3_9CNID</name>
<protein>
    <submittedName>
        <fullName evidence="1">Uncharacterized protein</fullName>
    </submittedName>
</protein>
<gene>
    <name evidence="1" type="ORF">OS493_027621</name>
</gene>
<reference evidence="1" key="1">
    <citation type="submission" date="2023-01" db="EMBL/GenBank/DDBJ databases">
        <title>Genome assembly of the deep-sea coral Lophelia pertusa.</title>
        <authorList>
            <person name="Herrera S."/>
            <person name="Cordes E."/>
        </authorList>
    </citation>
    <scope>NUCLEOTIDE SEQUENCE</scope>
    <source>
        <strain evidence="1">USNM1676648</strain>
        <tissue evidence="1">Polyp</tissue>
    </source>
</reference>
<sequence length="115" mass="13542">MFFVDKGRLVIQIKKAKISRGVLRRKPCVSTRSERSRHPFVFKSFSHYKLGKRLKKSRLLCGVSSQICENKFQRLSIFPAQRRFVFISKNSEIDKWKDVLRMRASLSYSTSLLNN</sequence>
<dbReference type="AlphaFoldDB" id="A0A9X0D1J3"/>
<proteinExistence type="predicted"/>